<dbReference type="InterPro" id="IPR029044">
    <property type="entry name" value="Nucleotide-diphossugar_trans"/>
</dbReference>
<accession>A0A845SAK3</accession>
<dbReference type="InterPro" id="IPR050587">
    <property type="entry name" value="GNT1/Glycosyltrans_8"/>
</dbReference>
<dbReference type="PANTHER" id="PTHR11183">
    <property type="entry name" value="GLYCOGENIN SUBFAMILY MEMBER"/>
    <property type="match status" value="1"/>
</dbReference>
<dbReference type="CDD" id="cd02537">
    <property type="entry name" value="GT8_Glycogenin"/>
    <property type="match status" value="1"/>
</dbReference>
<evidence type="ECO:0000313" key="1">
    <source>
        <dbReference type="EMBL" id="NDL61823.1"/>
    </source>
</evidence>
<reference evidence="1 2" key="2">
    <citation type="submission" date="2020-02" db="EMBL/GenBank/DDBJ databases">
        <title>The new genus of Enterobacteriales.</title>
        <authorList>
            <person name="Kim I.S."/>
        </authorList>
    </citation>
    <scope>NUCLEOTIDE SEQUENCE [LARGE SCALE GENOMIC DNA]</scope>
    <source>
        <strain evidence="1 2">SAP-6</strain>
    </source>
</reference>
<dbReference type="Proteomes" id="UP000461443">
    <property type="component" value="Unassembled WGS sequence"/>
</dbReference>
<proteinExistence type="predicted"/>
<dbReference type="Pfam" id="PF01501">
    <property type="entry name" value="Glyco_transf_8"/>
    <property type="match status" value="1"/>
</dbReference>
<keyword evidence="2" id="KW-1185">Reference proteome</keyword>
<sequence>MKAWITLLTDPAYLAGVRTLHQSLKNTQTRYPLVVMVTADISQKTRDSLAAGGCDVRAITPLSPRDGVAGNYAYARFAEVWSKLCAWHLTDFTRLVLLDADMLALKNMDELFDLALPAGGIAACHACRCNPNHIATYPASWVPENCYYTYCHGQNAAPLPGEFSPYFNSGTIVLSPDEKTYSELAGQLAQIDDLAGFPFPEQDLLNRYFQGRWLALPYGYNALKTLSVQHEEIWDINKIKNLHYILTKPWKYAPDRLSTRRDPYFPLIALWWNTYRALTVK</sequence>
<dbReference type="SUPFAM" id="SSF53448">
    <property type="entry name" value="Nucleotide-diphospho-sugar transferases"/>
    <property type="match status" value="1"/>
</dbReference>
<name>A0A845SAK3_9GAMM</name>
<dbReference type="RefSeq" id="WP_162364502.1">
    <property type="nucleotide sequence ID" value="NZ_WUBS01000002.1"/>
</dbReference>
<evidence type="ECO:0000313" key="2">
    <source>
        <dbReference type="Proteomes" id="UP000461443"/>
    </source>
</evidence>
<dbReference type="EMBL" id="WUBS01000002">
    <property type="protein sequence ID" value="NDL61823.1"/>
    <property type="molecule type" value="Genomic_DNA"/>
</dbReference>
<dbReference type="AlphaFoldDB" id="A0A845SAK3"/>
<protein>
    <submittedName>
        <fullName evidence="1">Glycosyltransferase family 8 protein</fullName>
    </submittedName>
</protein>
<dbReference type="GO" id="GO:0016757">
    <property type="term" value="F:glycosyltransferase activity"/>
    <property type="evidence" value="ECO:0007669"/>
    <property type="project" value="InterPro"/>
</dbReference>
<reference evidence="1 2" key="1">
    <citation type="submission" date="2019-12" db="EMBL/GenBank/DDBJ databases">
        <authorList>
            <person name="Lee S.D."/>
        </authorList>
    </citation>
    <scope>NUCLEOTIDE SEQUENCE [LARGE SCALE GENOMIC DNA]</scope>
    <source>
        <strain evidence="1 2">SAP-6</strain>
    </source>
</reference>
<keyword evidence="1" id="KW-0808">Transferase</keyword>
<organism evidence="1 2">
    <name type="scientific">Acerihabitans arboris</name>
    <dbReference type="NCBI Taxonomy" id="2691583"/>
    <lineage>
        <taxon>Bacteria</taxon>
        <taxon>Pseudomonadati</taxon>
        <taxon>Pseudomonadota</taxon>
        <taxon>Gammaproteobacteria</taxon>
        <taxon>Enterobacterales</taxon>
        <taxon>Pectobacteriaceae</taxon>
        <taxon>Acerihabitans</taxon>
    </lineage>
</organism>
<comment type="caution">
    <text evidence="1">The sequence shown here is derived from an EMBL/GenBank/DDBJ whole genome shotgun (WGS) entry which is preliminary data.</text>
</comment>
<dbReference type="InterPro" id="IPR002495">
    <property type="entry name" value="Glyco_trans_8"/>
</dbReference>
<gene>
    <name evidence="1" type="ORF">GRH90_03475</name>
</gene>
<dbReference type="Gene3D" id="3.90.550.10">
    <property type="entry name" value="Spore Coat Polysaccharide Biosynthesis Protein SpsA, Chain A"/>
    <property type="match status" value="1"/>
</dbReference>